<dbReference type="InterPro" id="IPR057744">
    <property type="entry name" value="OTAase-like"/>
</dbReference>
<proteinExistence type="predicted"/>
<keyword evidence="3" id="KW-1185">Reference proteome</keyword>
<dbReference type="InterPro" id="IPR011059">
    <property type="entry name" value="Metal-dep_hydrolase_composite"/>
</dbReference>
<evidence type="ECO:0000313" key="3">
    <source>
        <dbReference type="Proteomes" id="UP000249524"/>
    </source>
</evidence>
<dbReference type="CDD" id="cd01299">
    <property type="entry name" value="Met_dep_hydrolase_A"/>
    <property type="match status" value="1"/>
</dbReference>
<dbReference type="PANTHER" id="PTHR43135">
    <property type="entry name" value="ALPHA-D-RIBOSE 1-METHYLPHOSPHONATE 5-TRIPHOSPHATE DIPHOSPHATASE"/>
    <property type="match status" value="1"/>
</dbReference>
<comment type="caution">
    <text evidence="2">The sequence shown here is derived from an EMBL/GenBank/DDBJ whole genome shotgun (WGS) entry which is preliminary data.</text>
</comment>
<dbReference type="SUPFAM" id="SSF51556">
    <property type="entry name" value="Metallo-dependent hydrolases"/>
    <property type="match status" value="1"/>
</dbReference>
<dbReference type="EMBL" id="QFYS01000008">
    <property type="protein sequence ID" value="RAK63295.1"/>
    <property type="molecule type" value="Genomic_DNA"/>
</dbReference>
<reference evidence="2 3" key="1">
    <citation type="submission" date="2018-05" db="EMBL/GenBank/DDBJ databases">
        <authorList>
            <person name="Lanie J.A."/>
            <person name="Ng W.-L."/>
            <person name="Kazmierczak K.M."/>
            <person name="Andrzejewski T.M."/>
            <person name="Davidsen T.M."/>
            <person name="Wayne K.J."/>
            <person name="Tettelin H."/>
            <person name="Glass J.I."/>
            <person name="Rusch D."/>
            <person name="Podicherti R."/>
            <person name="Tsui H.-C.T."/>
            <person name="Winkler M.E."/>
        </authorList>
    </citation>
    <scope>NUCLEOTIDE SEQUENCE [LARGE SCALE GENOMIC DNA]</scope>
    <source>
        <strain evidence="2 3">BUT-10</strain>
    </source>
</reference>
<dbReference type="Proteomes" id="UP000249524">
    <property type="component" value="Unassembled WGS sequence"/>
</dbReference>
<dbReference type="GO" id="GO:0016810">
    <property type="term" value="F:hydrolase activity, acting on carbon-nitrogen (but not peptide) bonds"/>
    <property type="evidence" value="ECO:0007669"/>
    <property type="project" value="InterPro"/>
</dbReference>
<dbReference type="PANTHER" id="PTHR43135:SF3">
    <property type="entry name" value="ALPHA-D-RIBOSE 1-METHYLPHOSPHONATE 5-TRIPHOSPHATE DIPHOSPHATASE"/>
    <property type="match status" value="1"/>
</dbReference>
<evidence type="ECO:0000313" key="2">
    <source>
        <dbReference type="EMBL" id="RAK63295.1"/>
    </source>
</evidence>
<dbReference type="InterPro" id="IPR051781">
    <property type="entry name" value="Metallo-dep_Hydrolase"/>
</dbReference>
<dbReference type="AlphaFoldDB" id="A0A328B9D3"/>
<keyword evidence="2" id="KW-0378">Hydrolase</keyword>
<name>A0A328B9D3_9CAUL</name>
<dbReference type="SUPFAM" id="SSF51338">
    <property type="entry name" value="Composite domain of metallo-dependent hydrolases"/>
    <property type="match status" value="1"/>
</dbReference>
<organism evidence="2 3">
    <name type="scientific">Phenylobacterium kunshanense</name>
    <dbReference type="NCBI Taxonomy" id="1445034"/>
    <lineage>
        <taxon>Bacteria</taxon>
        <taxon>Pseudomonadati</taxon>
        <taxon>Pseudomonadota</taxon>
        <taxon>Alphaproteobacteria</taxon>
        <taxon>Caulobacterales</taxon>
        <taxon>Caulobacteraceae</taxon>
        <taxon>Phenylobacterium</taxon>
    </lineage>
</organism>
<dbReference type="Gene3D" id="3.20.20.140">
    <property type="entry name" value="Metal-dependent hydrolases"/>
    <property type="match status" value="1"/>
</dbReference>
<dbReference type="Pfam" id="PF01979">
    <property type="entry name" value="Amidohydro_1"/>
    <property type="match status" value="1"/>
</dbReference>
<dbReference type="InterPro" id="IPR006680">
    <property type="entry name" value="Amidohydro-rel"/>
</dbReference>
<feature type="domain" description="Amidohydrolase-related" evidence="1">
    <location>
        <begin position="57"/>
        <end position="405"/>
    </location>
</feature>
<accession>A0A328B9D3</accession>
<evidence type="ECO:0000259" key="1">
    <source>
        <dbReference type="Pfam" id="PF01979"/>
    </source>
</evidence>
<sequence>MADLIIRNARLLDLSAGELRDGASLRVEGERIVEVAESGRELTAPDGVQVIDAGGRTLMPGLIDAHVHAAITTMDLAAMGRRQASWVAIETKFILEGMLQRGFTTVRDAGGLDLGIMNALDRGLVKGPRIFRSGRVLSQTGGHGDSYPVAEHPQLCACNIRTNWFSHVADGVDAVRRAAREELKAGAHQVKVMAGGGVATPSDPIDMVQYTEAEIRAAVEEAAARRTYAFAHAYIPEAIERAVRAGVRSIEHGNLIDAGSAKAMAEAGCFLVPTLVTYDQIAEVGKALKFPPESQKKLGDVLHAGVGALEIARRAGVKIGFGTDLLGETHPQQSKEFVLRREVLSNLEILRSATSINAELLRKPDELGVLKPGAHADFLLVDGDPLADVGVLAGQGERLALIVRGGAIAKNAVA</sequence>
<dbReference type="Gene3D" id="2.30.40.10">
    <property type="entry name" value="Urease, subunit C, domain 1"/>
    <property type="match status" value="1"/>
</dbReference>
<dbReference type="OrthoDB" id="8098664at2"/>
<protein>
    <submittedName>
        <fullName evidence="2">Amidohydrolase family protein</fullName>
    </submittedName>
</protein>
<dbReference type="RefSeq" id="WP_111277135.1">
    <property type="nucleotide sequence ID" value="NZ_QFYS01000008.1"/>
</dbReference>
<dbReference type="InterPro" id="IPR032466">
    <property type="entry name" value="Metal_Hydrolase"/>
</dbReference>
<gene>
    <name evidence="2" type="ORF">DJ019_16315</name>
</gene>